<dbReference type="RefSeq" id="WP_108850385.1">
    <property type="nucleotide sequence ID" value="NZ_AP019697.1"/>
</dbReference>
<evidence type="ECO:0000259" key="13">
    <source>
        <dbReference type="SMART" id="SM00836"/>
    </source>
</evidence>
<dbReference type="HAMAP" id="MF_00123">
    <property type="entry name" value="Arg_tRNA_synth"/>
    <property type="match status" value="1"/>
</dbReference>
<dbReference type="Pfam" id="PF03485">
    <property type="entry name" value="Arg_tRNA_synt_N"/>
    <property type="match status" value="1"/>
</dbReference>
<accession>A0A8D4UW34</accession>
<feature type="domain" description="DALR anticodon binding" evidence="13">
    <location>
        <begin position="434"/>
        <end position="555"/>
    </location>
</feature>
<evidence type="ECO:0000256" key="7">
    <source>
        <dbReference type="ARBA" id="ARBA00022840"/>
    </source>
</evidence>
<comment type="subcellular location">
    <subcellularLocation>
        <location evidence="1 11">Cytoplasm</location>
    </subcellularLocation>
</comment>
<evidence type="ECO:0000256" key="4">
    <source>
        <dbReference type="ARBA" id="ARBA00022490"/>
    </source>
</evidence>
<dbReference type="SUPFAM" id="SSF55190">
    <property type="entry name" value="Arginyl-tRNA synthetase (ArgRS), N-terminal 'additional' domain"/>
    <property type="match status" value="1"/>
</dbReference>
<dbReference type="KEGG" id="dho:Dia5BBH33_19470"/>
<dbReference type="InterPro" id="IPR014729">
    <property type="entry name" value="Rossmann-like_a/b/a_fold"/>
</dbReference>
<dbReference type="SMART" id="SM01016">
    <property type="entry name" value="Arg_tRNA_synt_N"/>
    <property type="match status" value="1"/>
</dbReference>
<comment type="similarity">
    <text evidence="2 11 12">Belongs to the class-I aminoacyl-tRNA synthetase family.</text>
</comment>
<proteinExistence type="inferred from homology"/>
<keyword evidence="16" id="KW-1185">Reference proteome</keyword>
<sequence length="555" mass="62782">MEVREQLKEIIEKAKDAAIAAGELPEGEYAPMQRLEVPKSKEFGDYSTNASMRWAKAAHRAPRQIAEVIVKHIDTPLVAKMDIAGAGFINFFLAADTVYAELEKILKTGPSYGDLPKDQKDRILVEYVSANPTGPLHIGHARGAAYGSAMVNLLRAAGYDVYSEYYVNDAGNQIDHLAESINARYLQLCGYDAEIPEDGYHGQDIVETAKRILERDGKKYLGMSDEERLLAFKDISLNEKLDALRKDLHDFNVDFDNWFSEKSLYPEQVDKALKVLKDEDNLYEKDGALWLRTTKNGDDKDRVVIRTNGVPTYFCSDIAYVGNKIERGYNKLIDIWGADHHGYIIRLKTAMKFLGYNPDDFEIMLLQMVTLLRDGQPVKMSKRTGQAVTLRELMDEVGTDAARYFFCARTLDSQMDFDIDLAKKQSSDNPVYYIQYAHARIHSLFDQAKEAGVKWDPSFAGTDFSYLKEECEFDLIKKMENYHQLLAGAAVERAPQRVAKYAYELAALFHHFYRECRILGVDAKTTEARLGLITAVQYVLAHALAILGVSAPEHM</sequence>
<dbReference type="InterPro" id="IPR036695">
    <property type="entry name" value="Arg-tRNA-synth_N_sf"/>
</dbReference>
<comment type="catalytic activity">
    <reaction evidence="10 11">
        <text>tRNA(Arg) + L-arginine + ATP = L-arginyl-tRNA(Arg) + AMP + diphosphate</text>
        <dbReference type="Rhea" id="RHEA:20301"/>
        <dbReference type="Rhea" id="RHEA-COMP:9658"/>
        <dbReference type="Rhea" id="RHEA-COMP:9673"/>
        <dbReference type="ChEBI" id="CHEBI:30616"/>
        <dbReference type="ChEBI" id="CHEBI:32682"/>
        <dbReference type="ChEBI" id="CHEBI:33019"/>
        <dbReference type="ChEBI" id="CHEBI:78442"/>
        <dbReference type="ChEBI" id="CHEBI:78513"/>
        <dbReference type="ChEBI" id="CHEBI:456215"/>
        <dbReference type="EC" id="6.1.1.19"/>
    </reaction>
</comment>
<feature type="domain" description="Arginyl tRNA synthetase N-terminal" evidence="14">
    <location>
        <begin position="1"/>
        <end position="93"/>
    </location>
</feature>
<dbReference type="EC" id="6.1.1.19" evidence="11"/>
<dbReference type="GO" id="GO:0006420">
    <property type="term" value="P:arginyl-tRNA aminoacylation"/>
    <property type="evidence" value="ECO:0007669"/>
    <property type="project" value="UniProtKB-UniRule"/>
</dbReference>
<evidence type="ECO:0000256" key="10">
    <source>
        <dbReference type="ARBA" id="ARBA00049339"/>
    </source>
</evidence>
<dbReference type="NCBIfam" id="TIGR00456">
    <property type="entry name" value="argS"/>
    <property type="match status" value="1"/>
</dbReference>
<dbReference type="Pfam" id="PF05746">
    <property type="entry name" value="DALR_1"/>
    <property type="match status" value="1"/>
</dbReference>
<keyword evidence="6 11" id="KW-0547">Nucleotide-binding</keyword>
<evidence type="ECO:0000256" key="5">
    <source>
        <dbReference type="ARBA" id="ARBA00022598"/>
    </source>
</evidence>
<evidence type="ECO:0000256" key="8">
    <source>
        <dbReference type="ARBA" id="ARBA00022917"/>
    </source>
</evidence>
<dbReference type="InterPro" id="IPR005148">
    <property type="entry name" value="Arg-tRNA-synth_N"/>
</dbReference>
<dbReference type="InterPro" id="IPR035684">
    <property type="entry name" value="ArgRS_core"/>
</dbReference>
<dbReference type="CDD" id="cd00671">
    <property type="entry name" value="ArgRS_core"/>
    <property type="match status" value="1"/>
</dbReference>
<evidence type="ECO:0000256" key="3">
    <source>
        <dbReference type="ARBA" id="ARBA00011245"/>
    </source>
</evidence>
<evidence type="ECO:0000313" key="15">
    <source>
        <dbReference type="EMBL" id="BBK26012.1"/>
    </source>
</evidence>
<dbReference type="GO" id="GO:0005524">
    <property type="term" value="F:ATP binding"/>
    <property type="evidence" value="ECO:0007669"/>
    <property type="project" value="UniProtKB-UniRule"/>
</dbReference>
<keyword evidence="7 11" id="KW-0067">ATP-binding</keyword>
<dbReference type="GO" id="GO:0004814">
    <property type="term" value="F:arginine-tRNA ligase activity"/>
    <property type="evidence" value="ECO:0007669"/>
    <property type="project" value="UniProtKB-UniRule"/>
</dbReference>
<dbReference type="Proteomes" id="UP000320585">
    <property type="component" value="Chromosome"/>
</dbReference>
<dbReference type="PANTHER" id="PTHR11956:SF5">
    <property type="entry name" value="ARGININE--TRNA LIGASE, CYTOPLASMIC"/>
    <property type="match status" value="1"/>
</dbReference>
<organism evidence="15 16">
    <name type="scientific">Dialister hominis</name>
    <dbReference type="NCBI Taxonomy" id="2582419"/>
    <lineage>
        <taxon>Bacteria</taxon>
        <taxon>Bacillati</taxon>
        <taxon>Bacillota</taxon>
        <taxon>Negativicutes</taxon>
        <taxon>Veillonellales</taxon>
        <taxon>Veillonellaceae</taxon>
        <taxon>Dialister</taxon>
    </lineage>
</organism>
<dbReference type="OrthoDB" id="9805987at2"/>
<keyword evidence="5 11" id="KW-0436">Ligase</keyword>
<dbReference type="FunFam" id="3.40.50.620:FF:000062">
    <property type="entry name" value="Arginine--tRNA ligase"/>
    <property type="match status" value="1"/>
</dbReference>
<dbReference type="InterPro" id="IPR001412">
    <property type="entry name" value="aa-tRNA-synth_I_CS"/>
</dbReference>
<feature type="short sequence motif" description="'HIGH' region" evidence="11">
    <location>
        <begin position="130"/>
        <end position="140"/>
    </location>
</feature>
<dbReference type="EMBL" id="AP019697">
    <property type="protein sequence ID" value="BBK26012.1"/>
    <property type="molecule type" value="Genomic_DNA"/>
</dbReference>
<gene>
    <name evidence="11 15" type="primary">argS</name>
    <name evidence="15" type="ORF">Dia5BBH33_19470</name>
</gene>
<dbReference type="PANTHER" id="PTHR11956">
    <property type="entry name" value="ARGINYL-TRNA SYNTHETASE"/>
    <property type="match status" value="1"/>
</dbReference>
<evidence type="ECO:0000313" key="16">
    <source>
        <dbReference type="Proteomes" id="UP000320585"/>
    </source>
</evidence>
<keyword evidence="9 11" id="KW-0030">Aminoacyl-tRNA synthetase</keyword>
<dbReference type="SMART" id="SM00836">
    <property type="entry name" value="DALR_1"/>
    <property type="match status" value="1"/>
</dbReference>
<name>A0A8D4UW34_9FIRM</name>
<dbReference type="SUPFAM" id="SSF52374">
    <property type="entry name" value="Nucleotidylyl transferase"/>
    <property type="match status" value="1"/>
</dbReference>
<dbReference type="GO" id="GO:0005737">
    <property type="term" value="C:cytoplasm"/>
    <property type="evidence" value="ECO:0007669"/>
    <property type="project" value="UniProtKB-SubCell"/>
</dbReference>
<dbReference type="InterPro" id="IPR009080">
    <property type="entry name" value="tRNAsynth_Ia_anticodon-bd"/>
</dbReference>
<dbReference type="Gene3D" id="1.10.730.10">
    <property type="entry name" value="Isoleucyl-tRNA Synthetase, Domain 1"/>
    <property type="match status" value="1"/>
</dbReference>
<reference evidence="16" key="1">
    <citation type="submission" date="2019-05" db="EMBL/GenBank/DDBJ databases">
        <title>Complete genome sequencing of Dialister sp. strain 5BBH33.</title>
        <authorList>
            <person name="Sakamoto M."/>
            <person name="Murakami T."/>
            <person name="Mori H."/>
        </authorList>
    </citation>
    <scope>NUCLEOTIDE SEQUENCE [LARGE SCALE GENOMIC DNA]</scope>
    <source>
        <strain evidence="16">5BBH33</strain>
    </source>
</reference>
<dbReference type="PROSITE" id="PS00178">
    <property type="entry name" value="AA_TRNA_LIGASE_I"/>
    <property type="match status" value="1"/>
</dbReference>
<dbReference type="Pfam" id="PF00750">
    <property type="entry name" value="tRNA-synt_1d"/>
    <property type="match status" value="1"/>
</dbReference>
<evidence type="ECO:0000259" key="14">
    <source>
        <dbReference type="SMART" id="SM01016"/>
    </source>
</evidence>
<keyword evidence="4 11" id="KW-0963">Cytoplasm</keyword>
<protein>
    <recommendedName>
        <fullName evidence="11">Arginine--tRNA ligase</fullName>
        <ecNumber evidence="11">6.1.1.19</ecNumber>
    </recommendedName>
    <alternativeName>
        <fullName evidence="11">Arginyl-tRNA synthetase</fullName>
        <shortName evidence="11">ArgRS</shortName>
    </alternativeName>
</protein>
<dbReference type="AlphaFoldDB" id="A0A8D4UW34"/>
<comment type="subunit">
    <text evidence="3 11">Monomer.</text>
</comment>
<evidence type="ECO:0000256" key="6">
    <source>
        <dbReference type="ARBA" id="ARBA00022741"/>
    </source>
</evidence>
<dbReference type="InterPro" id="IPR008909">
    <property type="entry name" value="DALR_anticod-bd"/>
</dbReference>
<evidence type="ECO:0000256" key="12">
    <source>
        <dbReference type="RuleBase" id="RU363038"/>
    </source>
</evidence>
<dbReference type="GeneID" id="92717154"/>
<dbReference type="Gene3D" id="3.40.50.620">
    <property type="entry name" value="HUPs"/>
    <property type="match status" value="1"/>
</dbReference>
<evidence type="ECO:0000256" key="11">
    <source>
        <dbReference type="HAMAP-Rule" id="MF_00123"/>
    </source>
</evidence>
<dbReference type="FunFam" id="1.10.730.10:FF:000008">
    <property type="entry name" value="Arginine--tRNA ligase"/>
    <property type="match status" value="1"/>
</dbReference>
<evidence type="ECO:0000256" key="9">
    <source>
        <dbReference type="ARBA" id="ARBA00023146"/>
    </source>
</evidence>
<evidence type="ECO:0000256" key="1">
    <source>
        <dbReference type="ARBA" id="ARBA00004496"/>
    </source>
</evidence>
<dbReference type="InterPro" id="IPR001278">
    <property type="entry name" value="Arg-tRNA-ligase"/>
</dbReference>
<dbReference type="Gene3D" id="3.30.1360.70">
    <property type="entry name" value="Arginyl tRNA synthetase N-terminal domain"/>
    <property type="match status" value="1"/>
</dbReference>
<keyword evidence="8 11" id="KW-0648">Protein biosynthesis</keyword>
<dbReference type="SUPFAM" id="SSF47323">
    <property type="entry name" value="Anticodon-binding domain of a subclass of class I aminoacyl-tRNA synthetases"/>
    <property type="match status" value="1"/>
</dbReference>
<dbReference type="PRINTS" id="PR01038">
    <property type="entry name" value="TRNASYNTHARG"/>
</dbReference>
<evidence type="ECO:0000256" key="2">
    <source>
        <dbReference type="ARBA" id="ARBA00005594"/>
    </source>
</evidence>